<dbReference type="RefSeq" id="WP_085471484.1">
    <property type="nucleotide sequence ID" value="NZ_CP038029.1"/>
</dbReference>
<dbReference type="Proteomes" id="UP000192980">
    <property type="component" value="Unassembled WGS sequence"/>
</dbReference>
<dbReference type="Pfam" id="PF00440">
    <property type="entry name" value="TetR_N"/>
    <property type="match status" value="1"/>
</dbReference>
<gene>
    <name evidence="1" type="ORF">SAMN05660862_0624</name>
</gene>
<dbReference type="PROSITE" id="PS50977">
    <property type="entry name" value="HTH_TETR_2"/>
    <property type="match status" value="1"/>
</dbReference>
<evidence type="ECO:0000313" key="2">
    <source>
        <dbReference type="Proteomes" id="UP000192980"/>
    </source>
</evidence>
<organism evidence="1 2">
    <name type="scientific">Sphingobacterium psychroaquaticum</name>
    <dbReference type="NCBI Taxonomy" id="561061"/>
    <lineage>
        <taxon>Bacteria</taxon>
        <taxon>Pseudomonadati</taxon>
        <taxon>Bacteroidota</taxon>
        <taxon>Sphingobacteriia</taxon>
        <taxon>Sphingobacteriales</taxon>
        <taxon>Sphingobacteriaceae</taxon>
        <taxon>Sphingobacterium</taxon>
    </lineage>
</organism>
<dbReference type="Gene3D" id="1.10.357.10">
    <property type="entry name" value="Tetracycline Repressor, domain 2"/>
    <property type="match status" value="1"/>
</dbReference>
<dbReference type="PANTHER" id="PTHR43479">
    <property type="entry name" value="ACREF/ENVCD OPERON REPRESSOR-RELATED"/>
    <property type="match status" value="1"/>
</dbReference>
<dbReference type="InterPro" id="IPR001647">
    <property type="entry name" value="HTH_TetR"/>
</dbReference>
<name>A0A1X7IC45_9SPHI</name>
<dbReference type="InterPro" id="IPR036271">
    <property type="entry name" value="Tet_transcr_reg_TetR-rel_C_sf"/>
</dbReference>
<dbReference type="GO" id="GO:0003677">
    <property type="term" value="F:DNA binding"/>
    <property type="evidence" value="ECO:0007669"/>
    <property type="project" value="UniProtKB-UniRule"/>
</dbReference>
<dbReference type="PRINTS" id="PR00455">
    <property type="entry name" value="HTHTETR"/>
</dbReference>
<dbReference type="PANTHER" id="PTHR43479:SF11">
    <property type="entry name" value="ACREF_ENVCD OPERON REPRESSOR-RELATED"/>
    <property type="match status" value="1"/>
</dbReference>
<dbReference type="Pfam" id="PF13305">
    <property type="entry name" value="TetR_C_33"/>
    <property type="match status" value="1"/>
</dbReference>
<evidence type="ECO:0000313" key="1">
    <source>
        <dbReference type="EMBL" id="SMG11705.1"/>
    </source>
</evidence>
<dbReference type="SUPFAM" id="SSF48498">
    <property type="entry name" value="Tetracyclin repressor-like, C-terminal domain"/>
    <property type="match status" value="1"/>
</dbReference>
<sequence>MASKDRIQRQKEETRNSILDAAYAIVKEEGWEGLNMRKIADRIEYTAPIIYEYFANKQAIIEELTCKGHNNLTKLVKAASETETHPDKKLQAMWVAFWNFAFANKELYQVMFGVEMKCCVQSDNFERETTYQLFVKCIEEIMQDQQPTGAEVKIKYFTFFSVIHGLISVNMIGNGLSETTNEQIFKDAVVAITRSLYKQEEIPVKETTSS</sequence>
<keyword evidence="2" id="KW-1185">Reference proteome</keyword>
<dbReference type="AlphaFoldDB" id="A0A1X7IC45"/>
<dbReference type="STRING" id="561061.SAMN05660862_0624"/>
<dbReference type="InterPro" id="IPR025996">
    <property type="entry name" value="MT1864/Rv1816-like_C"/>
</dbReference>
<dbReference type="InterPro" id="IPR009057">
    <property type="entry name" value="Homeodomain-like_sf"/>
</dbReference>
<protein>
    <submittedName>
        <fullName evidence="1">Transcriptional regulator, TetR family</fullName>
    </submittedName>
</protein>
<dbReference type="InterPro" id="IPR050624">
    <property type="entry name" value="HTH-type_Tx_Regulator"/>
</dbReference>
<dbReference type="OrthoDB" id="594604at2"/>
<reference evidence="1 2" key="1">
    <citation type="submission" date="2017-04" db="EMBL/GenBank/DDBJ databases">
        <authorList>
            <person name="Afonso C.L."/>
            <person name="Miller P.J."/>
            <person name="Scott M.A."/>
            <person name="Spackman E."/>
            <person name="Goraichik I."/>
            <person name="Dimitrov K.M."/>
            <person name="Suarez D.L."/>
            <person name="Swayne D.E."/>
        </authorList>
    </citation>
    <scope>NUCLEOTIDE SEQUENCE [LARGE SCALE GENOMIC DNA]</scope>
    <source>
        <strain evidence="1 2">DSM 22418</strain>
    </source>
</reference>
<accession>A0A1X7IC45</accession>
<dbReference type="EMBL" id="FXAU01000001">
    <property type="protein sequence ID" value="SMG11705.1"/>
    <property type="molecule type" value="Genomic_DNA"/>
</dbReference>
<proteinExistence type="predicted"/>
<dbReference type="SUPFAM" id="SSF46689">
    <property type="entry name" value="Homeodomain-like"/>
    <property type="match status" value="1"/>
</dbReference>